<gene>
    <name evidence="1" type="ORF">FTRO_0740020</name>
</gene>
<dbReference type="Proteomes" id="UP000064514">
    <property type="component" value="Unassembled WGS sequence"/>
</dbReference>
<protein>
    <submittedName>
        <fullName evidence="1">Uncharacterized protein</fullName>
    </submittedName>
</protein>
<evidence type="ECO:0000313" key="1">
    <source>
        <dbReference type="EMBL" id="GAP05144.1"/>
    </source>
</evidence>
<dbReference type="RefSeq" id="WP_158531903.1">
    <property type="nucleotide sequence ID" value="NZ_DF968151.1"/>
</dbReference>
<accession>A0A3F3H3Z9</accession>
<dbReference type="EMBL" id="DF968151">
    <property type="protein sequence ID" value="GAP05144.1"/>
    <property type="molecule type" value="Genomic_DNA"/>
</dbReference>
<sequence length="45" mass="5023">MIKNEKERVATKAVEAMEHTALSGITANQHIEVGGQIYKLTIERL</sequence>
<dbReference type="AlphaFoldDB" id="A0A3F3H3Z9"/>
<reference evidence="1" key="1">
    <citation type="journal article" date="2015" name="BMC Genomics">
        <title>Comparative genomics of Fructobacillus spp. and Leuconostoc spp. reveals niche-specific evolution of Fructobacillus spp.</title>
        <authorList>
            <person name="Endo A."/>
            <person name="Tanizawa Y."/>
            <person name="Tanaka N."/>
            <person name="Maeno S."/>
            <person name="Kumar H."/>
            <person name="Shiwa Y."/>
            <person name="Okada S."/>
            <person name="Yoshikawa H."/>
            <person name="Dicks L."/>
            <person name="Nakagawa J."/>
            <person name="Arita M."/>
        </authorList>
    </citation>
    <scope>NUCLEOTIDE SEQUENCE [LARGE SCALE GENOMIC DNA]</scope>
    <source>
        <strain evidence="1">F214-1</strain>
    </source>
</reference>
<proteinExistence type="predicted"/>
<name>A0A3F3H3Z9_9LACO</name>
<organism evidence="1">
    <name type="scientific">Fructobacillus tropaeoli</name>
    <dbReference type="NCBI Taxonomy" id="709323"/>
    <lineage>
        <taxon>Bacteria</taxon>
        <taxon>Bacillati</taxon>
        <taxon>Bacillota</taxon>
        <taxon>Bacilli</taxon>
        <taxon>Lactobacillales</taxon>
        <taxon>Lactobacillaceae</taxon>
        <taxon>Fructobacillus</taxon>
    </lineage>
</organism>